<evidence type="ECO:0000313" key="2">
    <source>
        <dbReference type="Proteomes" id="UP000253961"/>
    </source>
</evidence>
<dbReference type="SUPFAM" id="SSF51126">
    <property type="entry name" value="Pectin lyase-like"/>
    <property type="match status" value="1"/>
</dbReference>
<reference evidence="1 2" key="1">
    <citation type="submission" date="2018-07" db="EMBL/GenBank/DDBJ databases">
        <title>Pedobacter sp. nov., isolated from soil.</title>
        <authorList>
            <person name="Zhou L.Y."/>
            <person name="Du Z.J."/>
        </authorList>
    </citation>
    <scope>NUCLEOTIDE SEQUENCE [LARGE SCALE GENOMIC DNA]</scope>
    <source>
        <strain evidence="1 2">JDX94</strain>
    </source>
</reference>
<accession>A0A369PTD2</accession>
<dbReference type="Gene3D" id="2.160.20.10">
    <property type="entry name" value="Single-stranded right-handed beta-helix, Pectin lyase-like"/>
    <property type="match status" value="2"/>
</dbReference>
<evidence type="ECO:0008006" key="3">
    <source>
        <dbReference type="Google" id="ProtNLM"/>
    </source>
</evidence>
<dbReference type="EMBL" id="QPKV01000005">
    <property type="protein sequence ID" value="RDC55921.1"/>
    <property type="molecule type" value="Genomic_DNA"/>
</dbReference>
<gene>
    <name evidence="1" type="ORF">DU508_13715</name>
</gene>
<keyword evidence="2" id="KW-1185">Reference proteome</keyword>
<evidence type="ECO:0000313" key="1">
    <source>
        <dbReference type="EMBL" id="RDC55921.1"/>
    </source>
</evidence>
<dbReference type="InterPro" id="IPR006626">
    <property type="entry name" value="PbH1"/>
</dbReference>
<dbReference type="InterPro" id="IPR012334">
    <property type="entry name" value="Pectin_lyas_fold"/>
</dbReference>
<dbReference type="Proteomes" id="UP000253961">
    <property type="component" value="Unassembled WGS sequence"/>
</dbReference>
<dbReference type="RefSeq" id="WP_115403385.1">
    <property type="nucleotide sequence ID" value="NZ_QPKV01000005.1"/>
</dbReference>
<organism evidence="1 2">
    <name type="scientific">Pedobacter chinensis</name>
    <dbReference type="NCBI Taxonomy" id="2282421"/>
    <lineage>
        <taxon>Bacteria</taxon>
        <taxon>Pseudomonadati</taxon>
        <taxon>Bacteroidota</taxon>
        <taxon>Sphingobacteriia</taxon>
        <taxon>Sphingobacteriales</taxon>
        <taxon>Sphingobacteriaceae</taxon>
        <taxon>Pedobacter</taxon>
    </lineage>
</organism>
<sequence length="556" mass="61972">MQRALFFFLLLIVTSFCYGQQLQELKPVLDMQAGQRIIEIPKGRYLLDNSRDGAYVFAGLVGVEIRGNGSEIICNSQEQALRFFDCTNIKISNFSIDYDPLCFTQGKIVVIDSAENSFEVEIDAGYSVDHVRNNRVQFYDPFTRELKRNSITRGSDHYAAFEKIADRHFRLVKNARWVANEKLGDLVVLDVVAAKANPAAHAIQLEQCTRATIEDVTVYGSNGFSFFERNCSESRYNRCKVDRGRVLPGTAPRLRSGNADGIHSSMAKIGPLIENCEVKHTGDDCIVVCGRSFPISHVDTAAKTIYVLSREANPVFYPGDTLQHVFYVATKGSKVKMISATAYAPTSAEQIFIKEKYPNLLYKNYTRGMRIVLETVPQNLNPGDIVYNDTHTGKGFTIRHNQLGYNRSRGILIKSSNGEIYHNEINGTAMNALLVAPELTWMGGGFASHLTIRDNIISNCMFEKTNKGMPPGVVSIFCADAKLNVPPVGAFTSIKVYNNKVEKSPLPGFVFTAVDGLSQYNNKTFADQGNVREHGKNFGVISDAVTWEKNNNDIQR</sequence>
<dbReference type="SMART" id="SM00710">
    <property type="entry name" value="PbH1"/>
    <property type="match status" value="4"/>
</dbReference>
<dbReference type="InterPro" id="IPR011050">
    <property type="entry name" value="Pectin_lyase_fold/virulence"/>
</dbReference>
<protein>
    <recommendedName>
        <fullName evidence="3">Right-handed parallel beta-helix repeat-containing protein</fullName>
    </recommendedName>
</protein>
<dbReference type="AlphaFoldDB" id="A0A369PTD2"/>
<name>A0A369PTD2_9SPHI</name>
<dbReference type="OrthoDB" id="9807299at2"/>
<comment type="caution">
    <text evidence="1">The sequence shown here is derived from an EMBL/GenBank/DDBJ whole genome shotgun (WGS) entry which is preliminary data.</text>
</comment>
<proteinExistence type="predicted"/>